<keyword evidence="1" id="KW-0472">Membrane</keyword>
<organism evidence="2">
    <name type="scientific">marine sediment metagenome</name>
    <dbReference type="NCBI Taxonomy" id="412755"/>
    <lineage>
        <taxon>unclassified sequences</taxon>
        <taxon>metagenomes</taxon>
        <taxon>ecological metagenomes</taxon>
    </lineage>
</organism>
<proteinExistence type="predicted"/>
<protein>
    <submittedName>
        <fullName evidence="2">Uncharacterized protein</fullName>
    </submittedName>
</protein>
<gene>
    <name evidence="2" type="ORF">S01H4_26240</name>
</gene>
<accession>X1CG92</accession>
<dbReference type="EMBL" id="BART01012620">
    <property type="protein sequence ID" value="GAG83256.1"/>
    <property type="molecule type" value="Genomic_DNA"/>
</dbReference>
<reference evidence="2" key="1">
    <citation type="journal article" date="2014" name="Front. Microbiol.">
        <title>High frequency of phylogenetically diverse reductive dehalogenase-homologous genes in deep subseafloor sedimentary metagenomes.</title>
        <authorList>
            <person name="Kawai M."/>
            <person name="Futagami T."/>
            <person name="Toyoda A."/>
            <person name="Takaki Y."/>
            <person name="Nishi S."/>
            <person name="Hori S."/>
            <person name="Arai W."/>
            <person name="Tsubouchi T."/>
            <person name="Morono Y."/>
            <person name="Uchiyama I."/>
            <person name="Ito T."/>
            <person name="Fujiyama A."/>
            <person name="Inagaki F."/>
            <person name="Takami H."/>
        </authorList>
    </citation>
    <scope>NUCLEOTIDE SEQUENCE</scope>
    <source>
        <strain evidence="2">Expedition CK06-06</strain>
    </source>
</reference>
<keyword evidence="1" id="KW-1133">Transmembrane helix</keyword>
<evidence type="ECO:0000313" key="2">
    <source>
        <dbReference type="EMBL" id="GAG83256.1"/>
    </source>
</evidence>
<feature type="transmembrane region" description="Helical" evidence="1">
    <location>
        <begin position="6"/>
        <end position="32"/>
    </location>
</feature>
<comment type="caution">
    <text evidence="2">The sequence shown here is derived from an EMBL/GenBank/DDBJ whole genome shotgun (WGS) entry which is preliminary data.</text>
</comment>
<sequence>MNFANAYYGIVFSCLDFMLSGIGEIFSLIVYAHLVIENAKIYDIDDDTLDQIFDFLVRDFSKYALNLYQKSSTTPEQMEWCLKMIKKPNVDSERFGRVWNVVHSLKDAYEMNE</sequence>
<keyword evidence="1" id="KW-0812">Transmembrane</keyword>
<name>X1CG92_9ZZZZ</name>
<dbReference type="AlphaFoldDB" id="X1CG92"/>
<evidence type="ECO:0000256" key="1">
    <source>
        <dbReference type="SAM" id="Phobius"/>
    </source>
</evidence>